<comment type="caution">
    <text evidence="1">The sequence shown here is derived from an EMBL/GenBank/DDBJ whole genome shotgun (WGS) entry which is preliminary data.</text>
</comment>
<dbReference type="Proteomes" id="UP001186974">
    <property type="component" value="Unassembled WGS sequence"/>
</dbReference>
<name>A0ACC3DCW3_9PEZI</name>
<reference evidence="1" key="1">
    <citation type="submission" date="2024-09" db="EMBL/GenBank/DDBJ databases">
        <title>Black Yeasts Isolated from many extreme environments.</title>
        <authorList>
            <person name="Coleine C."/>
            <person name="Stajich J.E."/>
            <person name="Selbmann L."/>
        </authorList>
    </citation>
    <scope>NUCLEOTIDE SEQUENCE</scope>
    <source>
        <strain evidence="1">CCFEE 5737</strain>
    </source>
</reference>
<evidence type="ECO:0000313" key="1">
    <source>
        <dbReference type="EMBL" id="KAK3065374.1"/>
    </source>
</evidence>
<evidence type="ECO:0000313" key="2">
    <source>
        <dbReference type="Proteomes" id="UP001186974"/>
    </source>
</evidence>
<organism evidence="1 2">
    <name type="scientific">Coniosporium uncinatum</name>
    <dbReference type="NCBI Taxonomy" id="93489"/>
    <lineage>
        <taxon>Eukaryota</taxon>
        <taxon>Fungi</taxon>
        <taxon>Dikarya</taxon>
        <taxon>Ascomycota</taxon>
        <taxon>Pezizomycotina</taxon>
        <taxon>Dothideomycetes</taxon>
        <taxon>Dothideomycetes incertae sedis</taxon>
        <taxon>Coniosporium</taxon>
    </lineage>
</organism>
<proteinExistence type="predicted"/>
<protein>
    <submittedName>
        <fullName evidence="1">Uncharacterized protein</fullName>
    </submittedName>
</protein>
<gene>
    <name evidence="1" type="ORF">LTS18_011897</name>
</gene>
<sequence length="183" mass="19914">MLAQKPSLVVRLRTEDDVDACVEILKSVHSLDGYPVEGAAMARAWIASDAADLKAWVAELDGHIVGHAIVSRDQEGNAAADIWRNKHPDKAVAVLQRLFVSPAARKAGVGRKLIATAMSYSVQNDLQLVLNVMVKDTAAIRLYERMGWSCIVSATHHFGERQQMDAVCYAALANPSRNPTPQA</sequence>
<keyword evidence="2" id="KW-1185">Reference proteome</keyword>
<dbReference type="EMBL" id="JAWDJW010006337">
    <property type="protein sequence ID" value="KAK3065374.1"/>
    <property type="molecule type" value="Genomic_DNA"/>
</dbReference>
<accession>A0ACC3DCW3</accession>